<dbReference type="InterPro" id="IPR052162">
    <property type="entry name" value="Sensor_kinase/Photoreceptor"/>
</dbReference>
<organism evidence="18 19">
    <name type="scientific">Stenomitos frigidus AS-A4</name>
    <dbReference type="NCBI Taxonomy" id="2933935"/>
    <lineage>
        <taxon>Bacteria</taxon>
        <taxon>Bacillati</taxon>
        <taxon>Cyanobacteriota</taxon>
        <taxon>Cyanophyceae</taxon>
        <taxon>Leptolyngbyales</taxon>
        <taxon>Leptolyngbyaceae</taxon>
        <taxon>Stenomitos</taxon>
    </lineage>
</organism>
<comment type="catalytic activity">
    <reaction evidence="1">
        <text>ATP + protein L-histidine = ADP + protein N-phospho-L-histidine.</text>
        <dbReference type="EC" id="2.7.13.3"/>
    </reaction>
</comment>
<dbReference type="SMART" id="SM00387">
    <property type="entry name" value="HATPase_c"/>
    <property type="match status" value="1"/>
</dbReference>
<dbReference type="InterPro" id="IPR005467">
    <property type="entry name" value="His_kinase_dom"/>
</dbReference>
<feature type="domain" description="PAC" evidence="16">
    <location>
        <begin position="199"/>
        <end position="251"/>
    </location>
</feature>
<evidence type="ECO:0000259" key="14">
    <source>
        <dbReference type="PROSITE" id="PS50109"/>
    </source>
</evidence>
<dbReference type="NCBIfam" id="TIGR00229">
    <property type="entry name" value="sensory_box"/>
    <property type="match status" value="5"/>
</dbReference>
<feature type="domain" description="PAC" evidence="16">
    <location>
        <begin position="600"/>
        <end position="650"/>
    </location>
</feature>
<dbReference type="SMART" id="SM00388">
    <property type="entry name" value="HisKA"/>
    <property type="match status" value="1"/>
</dbReference>
<keyword evidence="4" id="KW-0597">Phosphoprotein</keyword>
<dbReference type="Gene3D" id="3.30.450.20">
    <property type="entry name" value="PAS domain"/>
    <property type="match status" value="5"/>
</dbReference>
<feature type="domain" description="Histidine kinase" evidence="14">
    <location>
        <begin position="781"/>
        <end position="999"/>
    </location>
</feature>
<evidence type="ECO:0000313" key="18">
    <source>
        <dbReference type="EMBL" id="MEP1061976.1"/>
    </source>
</evidence>
<keyword evidence="11" id="KW-0902">Two-component regulatory system</keyword>
<feature type="transmembrane region" description="Helical" evidence="13">
    <location>
        <begin position="59"/>
        <end position="80"/>
    </location>
</feature>
<dbReference type="InterPro" id="IPR036097">
    <property type="entry name" value="HisK_dim/P_sf"/>
</dbReference>
<dbReference type="Gene3D" id="1.20.120.620">
    <property type="entry name" value="Backbone structure of the membrane domain of e. Coli histidine kinase receptor kdpd"/>
    <property type="match status" value="1"/>
</dbReference>
<evidence type="ECO:0000256" key="6">
    <source>
        <dbReference type="ARBA" id="ARBA00022692"/>
    </source>
</evidence>
<dbReference type="Gene3D" id="2.10.70.100">
    <property type="match status" value="1"/>
</dbReference>
<keyword evidence="5" id="KW-0808">Transferase</keyword>
<feature type="domain" description="Rhodanese" evidence="17">
    <location>
        <begin position="338"/>
        <end position="367"/>
    </location>
</feature>
<feature type="domain" description="PAS" evidence="15">
    <location>
        <begin position="536"/>
        <end position="572"/>
    </location>
</feature>
<dbReference type="PROSITE" id="PS50112">
    <property type="entry name" value="PAS"/>
    <property type="match status" value="4"/>
</dbReference>
<dbReference type="CDD" id="cd00130">
    <property type="entry name" value="PAS"/>
    <property type="match status" value="4"/>
</dbReference>
<dbReference type="Pfam" id="PF13493">
    <property type="entry name" value="DUF4118"/>
    <property type="match status" value="1"/>
</dbReference>
<dbReference type="InterPro" id="IPR025201">
    <property type="entry name" value="KdpD_TM"/>
</dbReference>
<dbReference type="InterPro" id="IPR000700">
    <property type="entry name" value="PAS-assoc_C"/>
</dbReference>
<proteinExistence type="predicted"/>
<dbReference type="Pfam" id="PF08447">
    <property type="entry name" value="PAS_3"/>
    <property type="match status" value="2"/>
</dbReference>
<feature type="domain" description="PAS" evidence="15">
    <location>
        <begin position="124"/>
        <end position="196"/>
    </location>
</feature>
<evidence type="ECO:0000259" key="17">
    <source>
        <dbReference type="PROSITE" id="PS50206"/>
    </source>
</evidence>
<dbReference type="PROSITE" id="PS50113">
    <property type="entry name" value="PAC"/>
    <property type="match status" value="4"/>
</dbReference>
<evidence type="ECO:0000256" key="11">
    <source>
        <dbReference type="ARBA" id="ARBA00023012"/>
    </source>
</evidence>
<evidence type="ECO:0000256" key="2">
    <source>
        <dbReference type="ARBA" id="ARBA00004141"/>
    </source>
</evidence>
<keyword evidence="7" id="KW-0547">Nucleotide-binding</keyword>
<comment type="subcellular location">
    <subcellularLocation>
        <location evidence="2">Membrane</location>
        <topology evidence="2">Multi-pass membrane protein</topology>
    </subcellularLocation>
</comment>
<keyword evidence="6 13" id="KW-0812">Transmembrane</keyword>
<sequence length="1001" mass="112239">MLNKVRRINPYAVAVLSVFTATILTQLLYPLLTSMSFALFYAAVAITAWVGGARPGLIATFLSILSICYFFLPPIHLFAIADPGNFLRLVLSALVASLINYLISALRNAQHQIQQLSDHRLKESEEQLELAMQAAHIGIWNWDLVTGKIVWTPQHEQLLGLAPGTFDGRYETFDARLHPDDREGLNRAVQTAIEGQSIYQHEYRIIWADGSIHWVEGRGQTFYDGMGQPIRVTGTLMNIDDRKQAEEALRLSEERYRSLVEATTDSVWLTDAQGNVLRTASLWTNLTGQALDETSEWDYLKAIHPDDRDHMLQVYSHCLATGDPYAIEYRVLSQAGECYWLAVKAVPVYNLDGSIREWIGTFNNITERRTAETILLQAKLELEQRVADRTTALQQTSQLLNNFFSAASSAKIGLCIHDQKLRFVQINEALAAINGHSVADHLGRTTTELLPELAATVTPLHEQVLTTGQPIIDLEMTTELPSHPGVTRYWLASYFPILSSDSDAQTVGVGVIVTEISARKQAENALTKELVQSKALFKASFDGIVVLNQQGYVIDASESFARMLGYSLEETLALHVVDWDAQWTKEELIQIVQTAELVDTSFETLHRRKDGALNEVEITVSEVKSGEEVLQLCICRDISDRKRAEAILVEADRRWRSLLDNVQLVVVGLDHNGTVEYVNPFFLQLTGYTEEEVLGHYWFDHFLMPGQKPSAQVCFQEVLEKEFHPYYQNSIVTKLGEERMIAWSNTLLRNAEGKPISTISIGEDITERHRLEQMKAEFISIVSHELRTPLTSISGALELLSTGLIQPESDRGQETIGIAATEADRLTRLVNDILDLERLESGKIRLECQPWDLAQLMTRAVDFMQLTANQTGITLLVEPLSVTLEIDGDRILQVLTNLLSNAVKFSPNHSTIWLTAEIDREHHVLLTVRDQGRGIPANKLENIFERFQQVDASDSRKKGGTGLGLAICRSIVQQHGGAIWAESVLEQGSRLHFTLPLTTEA</sequence>
<dbReference type="PRINTS" id="PR00344">
    <property type="entry name" value="BCTRLSENSOR"/>
</dbReference>
<keyword evidence="12 13" id="KW-0472">Membrane</keyword>
<dbReference type="InterPro" id="IPR001610">
    <property type="entry name" value="PAC"/>
</dbReference>
<dbReference type="EMBL" id="JAMPLM010000049">
    <property type="protein sequence ID" value="MEP1061976.1"/>
    <property type="molecule type" value="Genomic_DNA"/>
</dbReference>
<evidence type="ECO:0000256" key="12">
    <source>
        <dbReference type="ARBA" id="ARBA00023136"/>
    </source>
</evidence>
<evidence type="ECO:0000259" key="15">
    <source>
        <dbReference type="PROSITE" id="PS50112"/>
    </source>
</evidence>
<protein>
    <recommendedName>
        <fullName evidence="3">histidine kinase</fullName>
        <ecNumber evidence="3">2.7.13.3</ecNumber>
    </recommendedName>
</protein>
<evidence type="ECO:0000256" key="1">
    <source>
        <dbReference type="ARBA" id="ARBA00000085"/>
    </source>
</evidence>
<dbReference type="PROSITE" id="PS50206">
    <property type="entry name" value="RHODANESE_3"/>
    <property type="match status" value="1"/>
</dbReference>
<dbReference type="SUPFAM" id="SSF55874">
    <property type="entry name" value="ATPase domain of HSP90 chaperone/DNA topoisomerase II/histidine kinase"/>
    <property type="match status" value="1"/>
</dbReference>
<gene>
    <name evidence="18" type="ORF">NDI38_26740</name>
</gene>
<evidence type="ECO:0000259" key="16">
    <source>
        <dbReference type="PROSITE" id="PS50113"/>
    </source>
</evidence>
<dbReference type="Gene3D" id="1.10.287.130">
    <property type="match status" value="1"/>
</dbReference>
<dbReference type="InterPro" id="IPR001763">
    <property type="entry name" value="Rhodanese-like_dom"/>
</dbReference>
<feature type="transmembrane region" description="Helical" evidence="13">
    <location>
        <begin position="12"/>
        <end position="29"/>
    </location>
</feature>
<name>A0ABV0KRV7_9CYAN</name>
<dbReference type="SMART" id="SM00086">
    <property type="entry name" value="PAC"/>
    <property type="match status" value="4"/>
</dbReference>
<evidence type="ECO:0000256" key="4">
    <source>
        <dbReference type="ARBA" id="ARBA00022553"/>
    </source>
</evidence>
<evidence type="ECO:0000256" key="3">
    <source>
        <dbReference type="ARBA" id="ARBA00012438"/>
    </source>
</evidence>
<feature type="domain" description="PAC" evidence="16">
    <location>
        <begin position="725"/>
        <end position="777"/>
    </location>
</feature>
<dbReference type="SUPFAM" id="SSF47384">
    <property type="entry name" value="Homodimeric domain of signal transducing histidine kinase"/>
    <property type="match status" value="1"/>
</dbReference>
<keyword evidence="10 13" id="KW-1133">Transmembrane helix</keyword>
<dbReference type="Pfam" id="PF00512">
    <property type="entry name" value="HisKA"/>
    <property type="match status" value="1"/>
</dbReference>
<dbReference type="RefSeq" id="WP_190448459.1">
    <property type="nucleotide sequence ID" value="NZ_JAMPLM010000049.1"/>
</dbReference>
<dbReference type="PROSITE" id="PS50109">
    <property type="entry name" value="HIS_KIN"/>
    <property type="match status" value="1"/>
</dbReference>
<evidence type="ECO:0000256" key="8">
    <source>
        <dbReference type="ARBA" id="ARBA00022777"/>
    </source>
</evidence>
<keyword evidence="9" id="KW-0067">ATP-binding</keyword>
<feature type="domain" description="PAS" evidence="15">
    <location>
        <begin position="252"/>
        <end position="322"/>
    </location>
</feature>
<feature type="domain" description="PAC" evidence="16">
    <location>
        <begin position="325"/>
        <end position="377"/>
    </location>
</feature>
<dbReference type="SMART" id="SM00091">
    <property type="entry name" value="PAS"/>
    <property type="match status" value="5"/>
</dbReference>
<dbReference type="PANTHER" id="PTHR43304">
    <property type="entry name" value="PHYTOCHROME-LIKE PROTEIN CPH1"/>
    <property type="match status" value="1"/>
</dbReference>
<dbReference type="InterPro" id="IPR000014">
    <property type="entry name" value="PAS"/>
</dbReference>
<dbReference type="Pfam" id="PF02518">
    <property type="entry name" value="HATPase_c"/>
    <property type="match status" value="1"/>
</dbReference>
<dbReference type="Proteomes" id="UP001476950">
    <property type="component" value="Unassembled WGS sequence"/>
</dbReference>
<dbReference type="CDD" id="cd16922">
    <property type="entry name" value="HATPase_EvgS-ArcB-TorS-like"/>
    <property type="match status" value="1"/>
</dbReference>
<feature type="transmembrane region" description="Helical" evidence="13">
    <location>
        <begin position="86"/>
        <end position="106"/>
    </location>
</feature>
<dbReference type="InterPro" id="IPR035965">
    <property type="entry name" value="PAS-like_dom_sf"/>
</dbReference>
<comment type="caution">
    <text evidence="18">The sequence shown here is derived from an EMBL/GenBank/DDBJ whole genome shotgun (WGS) entry which is preliminary data.</text>
</comment>
<dbReference type="SUPFAM" id="SSF55785">
    <property type="entry name" value="PYP-like sensor domain (PAS domain)"/>
    <property type="match status" value="5"/>
</dbReference>
<evidence type="ECO:0000256" key="13">
    <source>
        <dbReference type="SAM" id="Phobius"/>
    </source>
</evidence>
<dbReference type="InterPro" id="IPR036890">
    <property type="entry name" value="HATPase_C_sf"/>
</dbReference>
<dbReference type="InterPro" id="IPR038318">
    <property type="entry name" value="KdpD_sf"/>
</dbReference>
<dbReference type="InterPro" id="IPR003594">
    <property type="entry name" value="HATPase_dom"/>
</dbReference>
<feature type="domain" description="PAS" evidence="15">
    <location>
        <begin position="651"/>
        <end position="722"/>
    </location>
</feature>
<dbReference type="InterPro" id="IPR013656">
    <property type="entry name" value="PAS_4"/>
</dbReference>
<dbReference type="InterPro" id="IPR004358">
    <property type="entry name" value="Sig_transdc_His_kin-like_C"/>
</dbReference>
<keyword evidence="19" id="KW-1185">Reference proteome</keyword>
<dbReference type="EC" id="2.7.13.3" evidence="3"/>
<evidence type="ECO:0000256" key="10">
    <source>
        <dbReference type="ARBA" id="ARBA00022989"/>
    </source>
</evidence>
<dbReference type="Pfam" id="PF08448">
    <property type="entry name" value="PAS_4"/>
    <property type="match status" value="2"/>
</dbReference>
<dbReference type="Gene3D" id="3.30.565.10">
    <property type="entry name" value="Histidine kinase-like ATPase, C-terminal domain"/>
    <property type="match status" value="1"/>
</dbReference>
<evidence type="ECO:0000313" key="19">
    <source>
        <dbReference type="Proteomes" id="UP001476950"/>
    </source>
</evidence>
<dbReference type="CDD" id="cd00082">
    <property type="entry name" value="HisKA"/>
    <property type="match status" value="1"/>
</dbReference>
<dbReference type="PANTHER" id="PTHR43304:SF1">
    <property type="entry name" value="PAC DOMAIN-CONTAINING PROTEIN"/>
    <property type="match status" value="1"/>
</dbReference>
<accession>A0ABV0KRV7</accession>
<evidence type="ECO:0000256" key="5">
    <source>
        <dbReference type="ARBA" id="ARBA00022679"/>
    </source>
</evidence>
<evidence type="ECO:0000256" key="7">
    <source>
        <dbReference type="ARBA" id="ARBA00022741"/>
    </source>
</evidence>
<dbReference type="InterPro" id="IPR003661">
    <property type="entry name" value="HisK_dim/P_dom"/>
</dbReference>
<evidence type="ECO:0000256" key="9">
    <source>
        <dbReference type="ARBA" id="ARBA00022840"/>
    </source>
</evidence>
<keyword evidence="8" id="KW-0418">Kinase</keyword>
<dbReference type="Pfam" id="PF13426">
    <property type="entry name" value="PAS_9"/>
    <property type="match status" value="1"/>
</dbReference>
<reference evidence="18 19" key="1">
    <citation type="submission" date="2022-04" db="EMBL/GenBank/DDBJ databases">
        <title>Positive selection, recombination, and allopatry shape intraspecific diversity of widespread and dominant cyanobacteria.</title>
        <authorList>
            <person name="Wei J."/>
            <person name="Shu W."/>
            <person name="Hu C."/>
        </authorList>
    </citation>
    <scope>NUCLEOTIDE SEQUENCE [LARGE SCALE GENOMIC DNA]</scope>
    <source>
        <strain evidence="18 19">AS-A4</strain>
    </source>
</reference>
<dbReference type="InterPro" id="IPR013655">
    <property type="entry name" value="PAS_fold_3"/>
</dbReference>